<dbReference type="Pfam" id="PF00919">
    <property type="entry name" value="UPF0004"/>
    <property type="match status" value="1"/>
</dbReference>
<dbReference type="InterPro" id="IPR058240">
    <property type="entry name" value="rSAM_sf"/>
</dbReference>
<keyword evidence="3" id="KW-0004">4Fe-4S</keyword>
<dbReference type="GO" id="GO:0051539">
    <property type="term" value="F:4 iron, 4 sulfur cluster binding"/>
    <property type="evidence" value="ECO:0007669"/>
    <property type="project" value="UniProtKB-KW"/>
</dbReference>
<dbReference type="Pfam" id="PF01938">
    <property type="entry name" value="TRAM"/>
    <property type="match status" value="1"/>
</dbReference>
<keyword evidence="8" id="KW-0411">Iron-sulfur</keyword>
<gene>
    <name evidence="13" type="primary">miaB</name>
    <name evidence="13" type="ORF">COT27_02110</name>
</gene>
<dbReference type="SFLD" id="SFLDS00029">
    <property type="entry name" value="Radical_SAM"/>
    <property type="match status" value="1"/>
</dbReference>
<dbReference type="EC" id="2.8.4.3" evidence="9"/>
<evidence type="ECO:0000313" key="14">
    <source>
        <dbReference type="Proteomes" id="UP000230586"/>
    </source>
</evidence>
<dbReference type="Proteomes" id="UP000230586">
    <property type="component" value="Unassembled WGS sequence"/>
</dbReference>
<dbReference type="PROSITE" id="PS51449">
    <property type="entry name" value="MTTASE_N"/>
    <property type="match status" value="1"/>
</dbReference>
<dbReference type="Gene3D" id="3.40.50.12160">
    <property type="entry name" value="Methylthiotransferase, N-terminal domain"/>
    <property type="match status" value="1"/>
</dbReference>
<dbReference type="GO" id="GO:0046872">
    <property type="term" value="F:metal ion binding"/>
    <property type="evidence" value="ECO:0007669"/>
    <property type="project" value="UniProtKB-KW"/>
</dbReference>
<dbReference type="PROSITE" id="PS50926">
    <property type="entry name" value="TRAM"/>
    <property type="match status" value="1"/>
</dbReference>
<comment type="caution">
    <text evidence="13">The sequence shown here is derived from an EMBL/GenBank/DDBJ whole genome shotgun (WGS) entry which is preliminary data.</text>
</comment>
<dbReference type="PANTHER" id="PTHR43020">
    <property type="entry name" value="CDK5 REGULATORY SUBUNIT-ASSOCIATED PROTEIN 1"/>
    <property type="match status" value="1"/>
</dbReference>
<dbReference type="InterPro" id="IPR005839">
    <property type="entry name" value="Methylthiotransferase"/>
</dbReference>
<keyword evidence="5" id="KW-0949">S-adenosyl-L-methionine</keyword>
<comment type="cofactor">
    <cofactor evidence="1">
        <name>[4Fe-4S] cluster</name>
        <dbReference type="ChEBI" id="CHEBI:49883"/>
    </cofactor>
</comment>
<evidence type="ECO:0000256" key="1">
    <source>
        <dbReference type="ARBA" id="ARBA00001966"/>
    </source>
</evidence>
<evidence type="ECO:0000259" key="11">
    <source>
        <dbReference type="PROSITE" id="PS51449"/>
    </source>
</evidence>
<dbReference type="AlphaFoldDB" id="A0A2M6XSS3"/>
<keyword evidence="4 13" id="KW-0808">Transferase</keyword>
<evidence type="ECO:0000313" key="13">
    <source>
        <dbReference type="EMBL" id="PIU10641.1"/>
    </source>
</evidence>
<dbReference type="SFLD" id="SFLDG01082">
    <property type="entry name" value="B12-binding_domain_containing"/>
    <property type="match status" value="1"/>
</dbReference>
<proteinExistence type="predicted"/>
<dbReference type="InterPro" id="IPR038135">
    <property type="entry name" value="Methylthiotransferase_N_sf"/>
</dbReference>
<dbReference type="InterPro" id="IPR013848">
    <property type="entry name" value="Methylthiotransferase_N"/>
</dbReference>
<dbReference type="PROSITE" id="PS51918">
    <property type="entry name" value="RADICAL_SAM"/>
    <property type="match status" value="1"/>
</dbReference>
<evidence type="ECO:0000259" key="12">
    <source>
        <dbReference type="PROSITE" id="PS51918"/>
    </source>
</evidence>
<dbReference type="InterPro" id="IPR020612">
    <property type="entry name" value="Methylthiotransferase_CS"/>
</dbReference>
<sequence length="489" mass="56481">MDRFPKIPLKMGFLLLIMIVNPRLICYDDFMQKKTYKIKAWGCAMNLSDSERIKAVMRAADFKENNIQPDVVILVACSIRQSAIDRLWWQIQINSQKPIDNRQGILKRPLIVLTGCVLETDKKKFEKLVDILIDIKKIEKLPVIINKKSEGVKIIKQLSNSATDYNYFHVSPVRDSKFSALVPIMTGCNNYCSYCAVPYTRGREYSRPAQKIIKEVENLVKNGYKEIILLGQNVNSYNGRLDSKSKIPDTKQIQNFKFKFQNDVITFSDLLRSLNALNGDFWIRFFTSHPKDLSDELIKTMKECDKVCKYINLPVQAGDNATLKKMNRKYSIQHYKKLIGKLRKSMPNIAISTDIIVGFPEETNKQFENSAKLFRDVKYDMAYIAQFSMRPGTAATKLKDNVRKEEKKHREKILTEILKKTAWQNNKKYIGKLAKILVEKKIKNGKYFGKTESYKHVMFNGKKNLIGKFIMVKISGMVSFGLKGKIINT</sequence>
<reference evidence="14" key="1">
    <citation type="submission" date="2017-09" db="EMBL/GenBank/DDBJ databases">
        <title>Depth-based differentiation of microbial function through sediment-hosted aquifers and enrichment of novel symbionts in the deep terrestrial subsurface.</title>
        <authorList>
            <person name="Probst A.J."/>
            <person name="Ladd B."/>
            <person name="Jarett J.K."/>
            <person name="Geller-Mcgrath D.E."/>
            <person name="Sieber C.M.K."/>
            <person name="Emerson J.B."/>
            <person name="Anantharaman K."/>
            <person name="Thomas B.C."/>
            <person name="Malmstrom R."/>
            <person name="Stieglmeier M."/>
            <person name="Klingl A."/>
            <person name="Woyke T."/>
            <person name="Ryan C.M."/>
            <person name="Banfield J.F."/>
        </authorList>
    </citation>
    <scope>NUCLEOTIDE SEQUENCE [LARGE SCALE GENOMIC DNA]</scope>
</reference>
<organism evidence="13 14">
    <name type="scientific">Candidatus Kuenenbacteria bacterium CG08_land_8_20_14_0_20_37_23</name>
    <dbReference type="NCBI Taxonomy" id="1974617"/>
    <lineage>
        <taxon>Bacteria</taxon>
        <taxon>Candidatus Kueneniibacteriota</taxon>
    </lineage>
</organism>
<dbReference type="Gene3D" id="3.80.30.20">
    <property type="entry name" value="tm_1862 like domain"/>
    <property type="match status" value="1"/>
</dbReference>
<feature type="domain" description="Radical SAM core" evidence="12">
    <location>
        <begin position="174"/>
        <end position="425"/>
    </location>
</feature>
<dbReference type="InterPro" id="IPR006638">
    <property type="entry name" value="Elp3/MiaA/NifB-like_rSAM"/>
</dbReference>
<dbReference type="EMBL" id="PEXX01000037">
    <property type="protein sequence ID" value="PIU10641.1"/>
    <property type="molecule type" value="Genomic_DNA"/>
</dbReference>
<evidence type="ECO:0000256" key="6">
    <source>
        <dbReference type="ARBA" id="ARBA00022723"/>
    </source>
</evidence>
<feature type="domain" description="TRAM" evidence="10">
    <location>
        <begin position="427"/>
        <end position="488"/>
    </location>
</feature>
<dbReference type="NCBIfam" id="TIGR00089">
    <property type="entry name" value="MiaB/RimO family radical SAM methylthiotransferase"/>
    <property type="match status" value="1"/>
</dbReference>
<evidence type="ECO:0000259" key="10">
    <source>
        <dbReference type="PROSITE" id="PS50926"/>
    </source>
</evidence>
<evidence type="ECO:0000256" key="8">
    <source>
        <dbReference type="ARBA" id="ARBA00023014"/>
    </source>
</evidence>
<dbReference type="PROSITE" id="PS01278">
    <property type="entry name" value="MTTASE_RADICAL"/>
    <property type="match status" value="1"/>
</dbReference>
<dbReference type="InterPro" id="IPR023404">
    <property type="entry name" value="rSAM_horseshoe"/>
</dbReference>
<protein>
    <recommendedName>
        <fullName evidence="9">tRNA-2-methylthio-N(6)-dimethylallyladenosine synthase</fullName>
        <ecNumber evidence="9">2.8.4.3</ecNumber>
    </recommendedName>
</protein>
<dbReference type="PANTHER" id="PTHR43020:SF2">
    <property type="entry name" value="MITOCHONDRIAL TRNA METHYLTHIOTRANSFERASE CDK5RAP1"/>
    <property type="match status" value="1"/>
</dbReference>
<name>A0A2M6XSS3_9BACT</name>
<dbReference type="GO" id="GO:0005829">
    <property type="term" value="C:cytosol"/>
    <property type="evidence" value="ECO:0007669"/>
    <property type="project" value="TreeGrafter"/>
</dbReference>
<evidence type="ECO:0000256" key="9">
    <source>
        <dbReference type="ARBA" id="ARBA00033765"/>
    </source>
</evidence>
<dbReference type="InterPro" id="IPR002792">
    <property type="entry name" value="TRAM_dom"/>
</dbReference>
<dbReference type="SUPFAM" id="SSF102114">
    <property type="entry name" value="Radical SAM enzymes"/>
    <property type="match status" value="1"/>
</dbReference>
<dbReference type="SMART" id="SM00729">
    <property type="entry name" value="Elp3"/>
    <property type="match status" value="1"/>
</dbReference>
<dbReference type="SFLD" id="SFLDG01061">
    <property type="entry name" value="methylthiotransferase"/>
    <property type="match status" value="1"/>
</dbReference>
<evidence type="ECO:0000256" key="7">
    <source>
        <dbReference type="ARBA" id="ARBA00023004"/>
    </source>
</evidence>
<dbReference type="InterPro" id="IPR007197">
    <property type="entry name" value="rSAM"/>
</dbReference>
<keyword evidence="6" id="KW-0479">Metal-binding</keyword>
<dbReference type="FunFam" id="3.80.30.20:FF:000001">
    <property type="entry name" value="tRNA-2-methylthio-N(6)-dimethylallyladenosine synthase 2"/>
    <property type="match status" value="1"/>
</dbReference>
<dbReference type="GO" id="GO:0035597">
    <property type="term" value="F:tRNA-2-methylthio-N(6)-dimethylallyladenosine(37) synthase activity"/>
    <property type="evidence" value="ECO:0007669"/>
    <property type="project" value="UniProtKB-EC"/>
</dbReference>
<evidence type="ECO:0000256" key="5">
    <source>
        <dbReference type="ARBA" id="ARBA00022691"/>
    </source>
</evidence>
<dbReference type="NCBIfam" id="TIGR01574">
    <property type="entry name" value="miaB-methiolase"/>
    <property type="match status" value="1"/>
</dbReference>
<keyword evidence="7" id="KW-0408">Iron</keyword>
<feature type="domain" description="MTTase N-terminal" evidence="11">
    <location>
        <begin position="34"/>
        <end position="150"/>
    </location>
</feature>
<evidence type="ECO:0000256" key="2">
    <source>
        <dbReference type="ARBA" id="ARBA00003234"/>
    </source>
</evidence>
<dbReference type="Pfam" id="PF04055">
    <property type="entry name" value="Radical_SAM"/>
    <property type="match status" value="1"/>
</dbReference>
<comment type="function">
    <text evidence="2">Catalyzes the methylthiolation of N6-(dimethylallyl)adenosine (i(6)A), leading to the formation of 2-methylthio-N6-(dimethylallyl)adenosine (ms(2)i(6)A) at position 37 in tRNAs that read codons beginning with uridine.</text>
</comment>
<accession>A0A2M6XSS3</accession>
<evidence type="ECO:0000256" key="3">
    <source>
        <dbReference type="ARBA" id="ARBA00022485"/>
    </source>
</evidence>
<evidence type="ECO:0000256" key="4">
    <source>
        <dbReference type="ARBA" id="ARBA00022679"/>
    </source>
</evidence>